<dbReference type="KEGG" id="cmv:CMUST_03270"/>
<evidence type="ECO:0000313" key="3">
    <source>
        <dbReference type="Proteomes" id="UP000035199"/>
    </source>
</evidence>
<protein>
    <recommendedName>
        <fullName evidence="1">AAA+ ATPase domain-containing protein</fullName>
    </recommendedName>
</protein>
<dbReference type="SUPFAM" id="SSF52540">
    <property type="entry name" value="P-loop containing nucleoside triphosphate hydrolases"/>
    <property type="match status" value="1"/>
</dbReference>
<proteinExistence type="predicted"/>
<dbReference type="InterPro" id="IPR038729">
    <property type="entry name" value="Rad50/SbcC_AAA"/>
</dbReference>
<accession>A0A0G3GZL2</accession>
<dbReference type="OrthoDB" id="9815944at2"/>
<sequence>MNSKTWFVESLTIKNFRQYDNFTIDFNQDVTLLIGENGSGKTTILDALAVMLSVILKQLNDEGKNLTSEDARRIPSNLDSVEAVASTDICFPIELSVTAIVDGENWTWSRSKPTAKSRTTMGEKEFRDFVSNIRENAQKDATPNTVLPIIAYYGVERLLREIRNQGSVPSSRFSAYDHALDPRSDINRFSRYFRMLFIESLKKRNAAIQHLNAIVHACNRVLEPTGWKDPEWNETVGSIVLRHDDYGYMPLDMLATGTKIAAGLTIDIASRLARANPAITKPETLLSCPGIVLIDEVDLHLHPIWQKEIAIVLRETFPGVQFVLTTHSPHVISSVPNSSVRNLVGLSVETPEFHEGLRPEVILETIQRTNTQPITENRKKLDEYLALVYKGEGTSIKALELRKYLDEKMGGKEFNEELIDADSVLEIESWDL</sequence>
<gene>
    <name evidence="2" type="ORF">CMUST_03270</name>
</gene>
<dbReference type="RefSeq" id="WP_047261301.1">
    <property type="nucleotide sequence ID" value="NZ_CP011542.1"/>
</dbReference>
<dbReference type="EMBL" id="CP011542">
    <property type="protein sequence ID" value="AKK04998.1"/>
    <property type="molecule type" value="Genomic_DNA"/>
</dbReference>
<dbReference type="InterPro" id="IPR027417">
    <property type="entry name" value="P-loop_NTPase"/>
</dbReference>
<dbReference type="PATRIC" id="fig|571915.4.peg.693"/>
<dbReference type="PANTHER" id="PTHR43581">
    <property type="entry name" value="ATP/GTP PHOSPHATASE"/>
    <property type="match status" value="1"/>
</dbReference>
<feature type="domain" description="AAA+ ATPase" evidence="1">
    <location>
        <begin position="27"/>
        <end position="350"/>
    </location>
</feature>
<dbReference type="AlphaFoldDB" id="A0A0G3GZL2"/>
<name>A0A0G3GZL2_9CORY</name>
<dbReference type="Pfam" id="PF13476">
    <property type="entry name" value="AAA_23"/>
    <property type="match status" value="1"/>
</dbReference>
<organism evidence="2 3">
    <name type="scientific">Corynebacterium mustelae</name>
    <dbReference type="NCBI Taxonomy" id="571915"/>
    <lineage>
        <taxon>Bacteria</taxon>
        <taxon>Bacillati</taxon>
        <taxon>Actinomycetota</taxon>
        <taxon>Actinomycetes</taxon>
        <taxon>Mycobacteriales</taxon>
        <taxon>Corynebacteriaceae</taxon>
        <taxon>Corynebacterium</taxon>
    </lineage>
</organism>
<reference evidence="2 3" key="1">
    <citation type="journal article" date="2015" name="Genome Announc.">
        <title>Complete Genome Sequence of the Type Strain Corynebacterium mustelae DSM 45274, Isolated from Various Tissues of a Male Ferret with Lethal Sepsis.</title>
        <authorList>
            <person name="Ruckert C."/>
            <person name="Eimer J."/>
            <person name="Winkler A."/>
            <person name="Tauch A."/>
        </authorList>
    </citation>
    <scope>NUCLEOTIDE SEQUENCE [LARGE SCALE GENOMIC DNA]</scope>
    <source>
        <strain evidence="2 3">DSM 45274</strain>
    </source>
</reference>
<evidence type="ECO:0000313" key="2">
    <source>
        <dbReference type="EMBL" id="AKK04998.1"/>
    </source>
</evidence>
<reference evidence="3" key="2">
    <citation type="submission" date="2015-05" db="EMBL/GenBank/DDBJ databases">
        <title>Complete genome sequence of Corynebacterium mustelae DSM 45274, isolated from various tissues of a male ferret with lethal sepsis.</title>
        <authorList>
            <person name="Ruckert C."/>
            <person name="Albersmeier A."/>
            <person name="Winkler A."/>
            <person name="Tauch A."/>
        </authorList>
    </citation>
    <scope>NUCLEOTIDE SEQUENCE [LARGE SCALE GENOMIC DNA]</scope>
    <source>
        <strain evidence="3">DSM 45274</strain>
    </source>
</reference>
<dbReference type="InterPro" id="IPR003959">
    <property type="entry name" value="ATPase_AAA_core"/>
</dbReference>
<dbReference type="Gene3D" id="3.40.50.300">
    <property type="entry name" value="P-loop containing nucleotide triphosphate hydrolases"/>
    <property type="match status" value="1"/>
</dbReference>
<dbReference type="Proteomes" id="UP000035199">
    <property type="component" value="Chromosome"/>
</dbReference>
<dbReference type="InterPro" id="IPR003593">
    <property type="entry name" value="AAA+_ATPase"/>
</dbReference>
<dbReference type="GO" id="GO:0016887">
    <property type="term" value="F:ATP hydrolysis activity"/>
    <property type="evidence" value="ECO:0007669"/>
    <property type="project" value="InterPro"/>
</dbReference>
<dbReference type="InterPro" id="IPR051396">
    <property type="entry name" value="Bact_Antivir_Def_Nuclease"/>
</dbReference>
<dbReference type="GO" id="GO:0006302">
    <property type="term" value="P:double-strand break repair"/>
    <property type="evidence" value="ECO:0007669"/>
    <property type="project" value="InterPro"/>
</dbReference>
<dbReference type="Pfam" id="PF13304">
    <property type="entry name" value="AAA_21"/>
    <property type="match status" value="1"/>
</dbReference>
<dbReference type="STRING" id="571915.CMUST_03270"/>
<keyword evidence="3" id="KW-1185">Reference proteome</keyword>
<dbReference type="SMART" id="SM00382">
    <property type="entry name" value="AAA"/>
    <property type="match status" value="1"/>
</dbReference>
<evidence type="ECO:0000259" key="1">
    <source>
        <dbReference type="SMART" id="SM00382"/>
    </source>
</evidence>
<dbReference type="PANTHER" id="PTHR43581:SF2">
    <property type="entry name" value="EXCINUCLEASE ATPASE SUBUNIT"/>
    <property type="match status" value="1"/>
</dbReference>